<keyword evidence="8 13" id="KW-1133">Transmembrane helix</keyword>
<feature type="transmembrane region" description="Helical" evidence="13">
    <location>
        <begin position="40"/>
        <end position="60"/>
    </location>
</feature>
<keyword evidence="3" id="KW-0285">Flavoprotein</keyword>
<evidence type="ECO:0000313" key="16">
    <source>
        <dbReference type="Proteomes" id="UP000321548"/>
    </source>
</evidence>
<dbReference type="GO" id="GO:0050660">
    <property type="term" value="F:flavin adenine dinucleotide binding"/>
    <property type="evidence" value="ECO:0007669"/>
    <property type="project" value="TreeGrafter"/>
</dbReference>
<dbReference type="CDD" id="cd06198">
    <property type="entry name" value="FNR_like_3"/>
    <property type="match status" value="1"/>
</dbReference>
<dbReference type="InterPro" id="IPR013112">
    <property type="entry name" value="FAD-bd_8"/>
</dbReference>
<dbReference type="SFLD" id="SFLDG01168">
    <property type="entry name" value="Ferric_reductase_subgroup_(FRE"/>
    <property type="match status" value="1"/>
</dbReference>
<evidence type="ECO:0000256" key="9">
    <source>
        <dbReference type="ARBA" id="ARBA00023002"/>
    </source>
</evidence>
<dbReference type="PROSITE" id="PS51384">
    <property type="entry name" value="FAD_FR"/>
    <property type="match status" value="1"/>
</dbReference>
<evidence type="ECO:0000256" key="7">
    <source>
        <dbReference type="ARBA" id="ARBA00022827"/>
    </source>
</evidence>
<keyword evidence="11" id="KW-0411">Iron-sulfur</keyword>
<keyword evidence="10" id="KW-0408">Iron</keyword>
<dbReference type="RefSeq" id="WP_147705090.1">
    <property type="nucleotide sequence ID" value="NZ_VDUY01000005.1"/>
</dbReference>
<dbReference type="SUPFAM" id="SSF63380">
    <property type="entry name" value="Riboflavin synthase domain-like"/>
    <property type="match status" value="1"/>
</dbReference>
<dbReference type="OrthoDB" id="9796486at2"/>
<dbReference type="GO" id="GO:0016491">
    <property type="term" value="F:oxidoreductase activity"/>
    <property type="evidence" value="ECO:0007669"/>
    <property type="project" value="UniProtKB-KW"/>
</dbReference>
<evidence type="ECO:0000256" key="3">
    <source>
        <dbReference type="ARBA" id="ARBA00022630"/>
    </source>
</evidence>
<keyword evidence="12 13" id="KW-0472">Membrane</keyword>
<feature type="transmembrane region" description="Helical" evidence="13">
    <location>
        <begin position="142"/>
        <end position="159"/>
    </location>
</feature>
<evidence type="ECO:0000256" key="2">
    <source>
        <dbReference type="ARBA" id="ARBA00004141"/>
    </source>
</evidence>
<dbReference type="InterPro" id="IPR017927">
    <property type="entry name" value="FAD-bd_FR_type"/>
</dbReference>
<keyword evidence="16" id="KW-1185">Reference proteome</keyword>
<evidence type="ECO:0000256" key="10">
    <source>
        <dbReference type="ARBA" id="ARBA00023004"/>
    </source>
</evidence>
<dbReference type="EMBL" id="VDUY01000005">
    <property type="protein sequence ID" value="TXL64840.1"/>
    <property type="molecule type" value="Genomic_DNA"/>
</dbReference>
<evidence type="ECO:0000256" key="1">
    <source>
        <dbReference type="ARBA" id="ARBA00001974"/>
    </source>
</evidence>
<proteinExistence type="predicted"/>
<evidence type="ECO:0000256" key="13">
    <source>
        <dbReference type="SAM" id="Phobius"/>
    </source>
</evidence>
<name>A0A5C8NUS5_9BURK</name>
<evidence type="ECO:0000256" key="5">
    <source>
        <dbReference type="ARBA" id="ARBA00022714"/>
    </source>
</evidence>
<evidence type="ECO:0000259" key="14">
    <source>
        <dbReference type="PROSITE" id="PS51384"/>
    </source>
</evidence>
<keyword evidence="6" id="KW-0479">Metal-binding</keyword>
<comment type="cofactor">
    <cofactor evidence="1">
        <name>FAD</name>
        <dbReference type="ChEBI" id="CHEBI:57692"/>
    </cofactor>
</comment>
<sequence length="444" mass="48659">MKNIKLALTAVLLALLLLWWLGDPAADTLPANWLGWRNLLVQATGVLAIGAMSLALVLALRPVALEPWLGGLDKMYRLHKWLGIAALAAAIAHWLLANGPKWLVGAGLVERPQRGARPALPEGSLQQALAQWRGLAEDMGEWAFYAAVVLIVLALWKRFPYRTFLRTHRWLSLAYLVLAFHSVVLLTYASWAGVLGIALGAMLLAGSFAAVRALLRRVGVDRRVVGEIAKVIRHDALDVVELVVALQGRWPGHAAGQFAFLTLDRKEGAHPFTITSAWAGDGRIDFVIKGIGDYTRTLRDRVHVGDPVVVEGPYGRFDFESSAGRQVWIGAGVGITPFIARMKALALKPDGRRIDLFHPTATLDPHAIALIERDAAAAGVALHVLWDERDGRLDAARLASAVPDWRDADVWFCGPPPFGRALRHDLEAMGLPAGRFHQELFEMR</sequence>
<dbReference type="GO" id="GO:0046872">
    <property type="term" value="F:metal ion binding"/>
    <property type="evidence" value="ECO:0007669"/>
    <property type="project" value="UniProtKB-KW"/>
</dbReference>
<evidence type="ECO:0000256" key="8">
    <source>
        <dbReference type="ARBA" id="ARBA00022989"/>
    </source>
</evidence>
<feature type="transmembrane region" description="Helical" evidence="13">
    <location>
        <begin position="197"/>
        <end position="215"/>
    </location>
</feature>
<dbReference type="Gene3D" id="2.40.30.10">
    <property type="entry name" value="Translation factors"/>
    <property type="match status" value="1"/>
</dbReference>
<feature type="transmembrane region" description="Helical" evidence="13">
    <location>
        <begin position="81"/>
        <end position="97"/>
    </location>
</feature>
<evidence type="ECO:0000256" key="12">
    <source>
        <dbReference type="ARBA" id="ARBA00023136"/>
    </source>
</evidence>
<dbReference type="InterPro" id="IPR039261">
    <property type="entry name" value="FNR_nucleotide-bd"/>
</dbReference>
<dbReference type="PANTHER" id="PTHR47354:SF8">
    <property type="entry name" value="1,2-PHENYLACETYL-COA EPOXIDASE, SUBUNIT E"/>
    <property type="match status" value="1"/>
</dbReference>
<comment type="subcellular location">
    <subcellularLocation>
        <location evidence="2">Membrane</location>
        <topology evidence="2">Multi-pass membrane protein</topology>
    </subcellularLocation>
</comment>
<dbReference type="SFLD" id="SFLDS00052">
    <property type="entry name" value="Ferric_Reductase_Domain"/>
    <property type="match status" value="1"/>
</dbReference>
<dbReference type="Proteomes" id="UP000321548">
    <property type="component" value="Unassembled WGS sequence"/>
</dbReference>
<dbReference type="AlphaFoldDB" id="A0A5C8NUS5"/>
<dbReference type="Pfam" id="PF01794">
    <property type="entry name" value="Ferric_reduct"/>
    <property type="match status" value="1"/>
</dbReference>
<dbReference type="InterPro" id="IPR050415">
    <property type="entry name" value="MRET"/>
</dbReference>
<comment type="caution">
    <text evidence="15">The sequence shown here is derived from an EMBL/GenBank/DDBJ whole genome shotgun (WGS) entry which is preliminary data.</text>
</comment>
<dbReference type="Pfam" id="PF08022">
    <property type="entry name" value="FAD_binding_8"/>
    <property type="match status" value="1"/>
</dbReference>
<dbReference type="PRINTS" id="PR00410">
    <property type="entry name" value="PHEHYDRXLASE"/>
</dbReference>
<keyword evidence="5" id="KW-0001">2Fe-2S</keyword>
<evidence type="ECO:0000256" key="4">
    <source>
        <dbReference type="ARBA" id="ARBA00022692"/>
    </source>
</evidence>
<keyword evidence="7" id="KW-0274">FAD</keyword>
<gene>
    <name evidence="15" type="ORF">FHP08_14005</name>
</gene>
<dbReference type="PANTHER" id="PTHR47354">
    <property type="entry name" value="NADH OXIDOREDUCTASE HCR"/>
    <property type="match status" value="1"/>
</dbReference>
<dbReference type="GO" id="GO:0016020">
    <property type="term" value="C:membrane"/>
    <property type="evidence" value="ECO:0007669"/>
    <property type="project" value="UniProtKB-SubCell"/>
</dbReference>
<dbReference type="InterPro" id="IPR017938">
    <property type="entry name" value="Riboflavin_synthase-like_b-brl"/>
</dbReference>
<dbReference type="GO" id="GO:0051537">
    <property type="term" value="F:2 iron, 2 sulfur cluster binding"/>
    <property type="evidence" value="ECO:0007669"/>
    <property type="project" value="UniProtKB-KW"/>
</dbReference>
<accession>A0A5C8NUS5</accession>
<evidence type="ECO:0000313" key="15">
    <source>
        <dbReference type="EMBL" id="TXL64840.1"/>
    </source>
</evidence>
<keyword evidence="4 13" id="KW-0812">Transmembrane</keyword>
<protein>
    <submittedName>
        <fullName evidence="15">Ferric reductase</fullName>
    </submittedName>
</protein>
<reference evidence="15 16" key="1">
    <citation type="submission" date="2019-06" db="EMBL/GenBank/DDBJ databases">
        <title>Quisquiliibacterium sp. nov., isolated from a maize field.</title>
        <authorList>
            <person name="Lin S.-Y."/>
            <person name="Tsai C.-F."/>
            <person name="Young C.-C."/>
        </authorList>
    </citation>
    <scope>NUCLEOTIDE SEQUENCE [LARGE SCALE GENOMIC DNA]</scope>
    <source>
        <strain evidence="15 16">CC-CFT501</strain>
    </source>
</reference>
<organism evidence="15 16">
    <name type="scientific">Zeimonas arvi</name>
    <dbReference type="NCBI Taxonomy" id="2498847"/>
    <lineage>
        <taxon>Bacteria</taxon>
        <taxon>Pseudomonadati</taxon>
        <taxon>Pseudomonadota</taxon>
        <taxon>Betaproteobacteria</taxon>
        <taxon>Burkholderiales</taxon>
        <taxon>Burkholderiaceae</taxon>
        <taxon>Zeimonas</taxon>
    </lineage>
</organism>
<feature type="domain" description="FAD-binding FR-type" evidence="14">
    <location>
        <begin position="221"/>
        <end position="320"/>
    </location>
</feature>
<evidence type="ECO:0000256" key="6">
    <source>
        <dbReference type="ARBA" id="ARBA00022723"/>
    </source>
</evidence>
<evidence type="ECO:0000256" key="11">
    <source>
        <dbReference type="ARBA" id="ARBA00023014"/>
    </source>
</evidence>
<dbReference type="SUPFAM" id="SSF52343">
    <property type="entry name" value="Ferredoxin reductase-like, C-terminal NADP-linked domain"/>
    <property type="match status" value="1"/>
</dbReference>
<dbReference type="Gene3D" id="3.40.50.80">
    <property type="entry name" value="Nucleotide-binding domain of ferredoxin-NADP reductase (FNR) module"/>
    <property type="match status" value="1"/>
</dbReference>
<feature type="transmembrane region" description="Helical" evidence="13">
    <location>
        <begin position="171"/>
        <end position="191"/>
    </location>
</feature>
<keyword evidence="9" id="KW-0560">Oxidoreductase</keyword>
<dbReference type="InterPro" id="IPR013130">
    <property type="entry name" value="Fe3_Rdtase_TM_dom"/>
</dbReference>